<gene>
    <name evidence="1" type="ORF">ERS027646_04929</name>
</gene>
<dbReference type="Proteomes" id="UP000048948">
    <property type="component" value="Unassembled WGS sequence"/>
</dbReference>
<accession>A0A655AXM8</accession>
<proteinExistence type="predicted"/>
<sequence>MVGVGPASAGYYRTLALPVTTSARCYVVAINLVPTDHCQALSLPGRSVRRYLAWLHLAPADHYRMLRLLVGIPPSAKSSRRR</sequence>
<organism evidence="1 2">
    <name type="scientific">Mycobacterium tuberculosis</name>
    <dbReference type="NCBI Taxonomy" id="1773"/>
    <lineage>
        <taxon>Bacteria</taxon>
        <taxon>Bacillati</taxon>
        <taxon>Actinomycetota</taxon>
        <taxon>Actinomycetes</taxon>
        <taxon>Mycobacteriales</taxon>
        <taxon>Mycobacteriaceae</taxon>
        <taxon>Mycobacterium</taxon>
        <taxon>Mycobacterium tuberculosis complex</taxon>
    </lineage>
</organism>
<dbReference type="AlphaFoldDB" id="A0A655AXM8"/>
<evidence type="ECO:0000313" key="2">
    <source>
        <dbReference type="Proteomes" id="UP000048948"/>
    </source>
</evidence>
<reference evidence="1 2" key="1">
    <citation type="submission" date="2015-03" db="EMBL/GenBank/DDBJ databases">
        <authorList>
            <consortium name="Pathogen Informatics"/>
        </authorList>
    </citation>
    <scope>NUCLEOTIDE SEQUENCE [LARGE SCALE GENOMIC DNA]</scope>
    <source>
        <strain evidence="1 2">Bir 172</strain>
    </source>
</reference>
<evidence type="ECO:0000313" key="1">
    <source>
        <dbReference type="EMBL" id="CKU71682.1"/>
    </source>
</evidence>
<protein>
    <submittedName>
        <fullName evidence="1">Uncharacterized protein</fullName>
    </submittedName>
</protein>
<name>A0A655AXM8_MYCTX</name>
<dbReference type="EMBL" id="CNGE01002052">
    <property type="protein sequence ID" value="CKU71682.1"/>
    <property type="molecule type" value="Genomic_DNA"/>
</dbReference>